<accession>A0A834C095</accession>
<evidence type="ECO:0000256" key="2">
    <source>
        <dbReference type="SAM" id="Phobius"/>
    </source>
</evidence>
<evidence type="ECO:0000256" key="1">
    <source>
        <dbReference type="SAM" id="MobiDB-lite"/>
    </source>
</evidence>
<comment type="caution">
    <text evidence="3">The sequence shown here is derived from an EMBL/GenBank/DDBJ whole genome shotgun (WGS) entry which is preliminary data.</text>
</comment>
<keyword evidence="2" id="KW-0812">Transmembrane</keyword>
<protein>
    <submittedName>
        <fullName evidence="3">Uncharacterized protein</fullName>
    </submittedName>
</protein>
<reference evidence="3" key="1">
    <citation type="journal article" name="BMC Genomics">
        <title>Long-read sequencing and de novo genome assembly of marine medaka (Oryzias melastigma).</title>
        <authorList>
            <person name="Liang P."/>
            <person name="Saqib H.S.A."/>
            <person name="Ni X."/>
            <person name="Shen Y."/>
        </authorList>
    </citation>
    <scope>NUCLEOTIDE SEQUENCE</scope>
    <source>
        <strain evidence="3">Bigg-433</strain>
    </source>
</reference>
<organism evidence="3 4">
    <name type="scientific">Oryzias melastigma</name>
    <name type="common">Marine medaka</name>
    <dbReference type="NCBI Taxonomy" id="30732"/>
    <lineage>
        <taxon>Eukaryota</taxon>
        <taxon>Metazoa</taxon>
        <taxon>Chordata</taxon>
        <taxon>Craniata</taxon>
        <taxon>Vertebrata</taxon>
        <taxon>Euteleostomi</taxon>
        <taxon>Actinopterygii</taxon>
        <taxon>Neopterygii</taxon>
        <taxon>Teleostei</taxon>
        <taxon>Neoteleostei</taxon>
        <taxon>Acanthomorphata</taxon>
        <taxon>Ovalentaria</taxon>
        <taxon>Atherinomorphae</taxon>
        <taxon>Beloniformes</taxon>
        <taxon>Adrianichthyidae</taxon>
        <taxon>Oryziinae</taxon>
        <taxon>Oryzias</taxon>
    </lineage>
</organism>
<name>A0A834C095_ORYME</name>
<evidence type="ECO:0000313" key="4">
    <source>
        <dbReference type="Proteomes" id="UP000646548"/>
    </source>
</evidence>
<sequence>MTKEAICMKMSRTTWSSERDGLMLHYYSMLWLLWIMWMMLEENKAEFVFTASLWEAGGVAVQSRKKGTNMRKGIETEGMRVWGCVKVSMCSLKEKKRREGAREGESCTPVSKDLLTK</sequence>
<gene>
    <name evidence="3" type="ORF">FQA47_012417</name>
</gene>
<keyword evidence="2" id="KW-1133">Transmembrane helix</keyword>
<feature type="region of interest" description="Disordered" evidence="1">
    <location>
        <begin position="95"/>
        <end position="117"/>
    </location>
</feature>
<dbReference type="EMBL" id="WKFB01000712">
    <property type="protein sequence ID" value="KAF6718658.1"/>
    <property type="molecule type" value="Genomic_DNA"/>
</dbReference>
<dbReference type="Proteomes" id="UP000646548">
    <property type="component" value="Unassembled WGS sequence"/>
</dbReference>
<proteinExistence type="predicted"/>
<keyword evidence="2" id="KW-0472">Membrane</keyword>
<evidence type="ECO:0000313" key="3">
    <source>
        <dbReference type="EMBL" id="KAF6718658.1"/>
    </source>
</evidence>
<feature type="transmembrane region" description="Helical" evidence="2">
    <location>
        <begin position="21"/>
        <end position="40"/>
    </location>
</feature>
<dbReference type="AlphaFoldDB" id="A0A834C095"/>